<feature type="transmembrane region" description="Helical" evidence="2">
    <location>
        <begin position="154"/>
        <end position="176"/>
    </location>
</feature>
<comment type="caution">
    <text evidence="3">The sequence shown here is derived from an EMBL/GenBank/DDBJ whole genome shotgun (WGS) entry which is preliminary data.</text>
</comment>
<dbReference type="Proteomes" id="UP000235392">
    <property type="component" value="Unassembled WGS sequence"/>
</dbReference>
<keyword evidence="2" id="KW-0472">Membrane</keyword>
<feature type="compositionally biased region" description="Polar residues" evidence="1">
    <location>
        <begin position="408"/>
        <end position="433"/>
    </location>
</feature>
<dbReference type="EMBL" id="PGCI01000757">
    <property type="protein sequence ID" value="PLW17132.1"/>
    <property type="molecule type" value="Genomic_DNA"/>
</dbReference>
<feature type="region of interest" description="Disordered" evidence="1">
    <location>
        <begin position="124"/>
        <end position="151"/>
    </location>
</feature>
<gene>
    <name evidence="3" type="ORF">PCASD_23656</name>
</gene>
<protein>
    <submittedName>
        <fullName evidence="3">Uncharacterized protein</fullName>
    </submittedName>
</protein>
<sequence length="498" mass="52933">MSSLPLIPLPVNNNDPTSSTPTRSTQSSASQSTTTSSTTQPTSTSASITTPTPTPTVSSSSSSSLPTSTAQPTTTDSSSPAQPTSTPSASPTSSSSQATSTPVTQTTVLRTVTRGDGQPSVIVVTQTLPSNPTSTGTANPSSTSSNRNDGNSNVLTIAIPCAIAGVIALVGLALLIRWLKNRSAAARAAEDIKWPEVVNSDGDRAALYPEPTRPGMGHGLGDEEEEHAMSTNQMSQISNFAGAGAGNRTIMQPSNLSPTNTGSVTTYLNSSSMQDHNNSTNHPQFYSAAPFLPPPLATAPSAGYSTYYNNSANAPQQAYPPAHPSVLLPTGGLHGPREMQQQYAAPDFYSNGHQDYLPDKAYSPPQEYVHHQHPLDEHDYHKRQDEDPLKKEYDDPLAAAVGHEYPSHPTTTDPAYPAHQQTYADPQSHQTGHSPPRDAAHLESPGSPSDENFYCNPSSRLSDHHHHHHHQLDDDISPDYNPDGAPRRLVALNPDEDP</sequence>
<reference evidence="3 4" key="1">
    <citation type="submission" date="2017-11" db="EMBL/GenBank/DDBJ databases">
        <title>De novo assembly and phasing of dikaryotic genomes from two isolates of Puccinia coronata f. sp. avenae, the causal agent of oat crown rust.</title>
        <authorList>
            <person name="Miller M.E."/>
            <person name="Zhang Y."/>
            <person name="Omidvar V."/>
            <person name="Sperschneider J."/>
            <person name="Schwessinger B."/>
            <person name="Raley C."/>
            <person name="Palmer J.M."/>
            <person name="Garnica D."/>
            <person name="Upadhyaya N."/>
            <person name="Rathjen J."/>
            <person name="Taylor J.M."/>
            <person name="Park R.F."/>
            <person name="Dodds P.N."/>
            <person name="Hirsch C.D."/>
            <person name="Kianian S.F."/>
            <person name="Figueroa M."/>
        </authorList>
    </citation>
    <scope>NUCLEOTIDE SEQUENCE [LARGE SCALE GENOMIC DNA]</scope>
    <source>
        <strain evidence="3">12SD80</strain>
    </source>
</reference>
<evidence type="ECO:0000256" key="1">
    <source>
        <dbReference type="SAM" id="MobiDB-lite"/>
    </source>
</evidence>
<feature type="compositionally biased region" description="Polar residues" evidence="1">
    <location>
        <begin position="446"/>
        <end position="460"/>
    </location>
</feature>
<keyword evidence="2" id="KW-0812">Transmembrane</keyword>
<feature type="region of interest" description="Disordered" evidence="1">
    <location>
        <begin position="401"/>
        <end position="498"/>
    </location>
</feature>
<evidence type="ECO:0000313" key="3">
    <source>
        <dbReference type="EMBL" id="PLW17132.1"/>
    </source>
</evidence>
<evidence type="ECO:0000256" key="2">
    <source>
        <dbReference type="SAM" id="Phobius"/>
    </source>
</evidence>
<keyword evidence="2" id="KW-1133">Transmembrane helix</keyword>
<feature type="compositionally biased region" description="Low complexity" evidence="1">
    <location>
        <begin position="16"/>
        <end position="104"/>
    </location>
</feature>
<feature type="region of interest" description="Disordered" evidence="1">
    <location>
        <begin position="348"/>
        <end position="367"/>
    </location>
</feature>
<proteinExistence type="predicted"/>
<dbReference type="AlphaFoldDB" id="A0A2N5SV89"/>
<name>A0A2N5SV89_9BASI</name>
<accession>A0A2N5SV89</accession>
<feature type="region of interest" description="Disordered" evidence="1">
    <location>
        <begin position="1"/>
        <end position="104"/>
    </location>
</feature>
<evidence type="ECO:0000313" key="4">
    <source>
        <dbReference type="Proteomes" id="UP000235392"/>
    </source>
</evidence>
<organism evidence="3 4">
    <name type="scientific">Puccinia coronata f. sp. avenae</name>
    <dbReference type="NCBI Taxonomy" id="200324"/>
    <lineage>
        <taxon>Eukaryota</taxon>
        <taxon>Fungi</taxon>
        <taxon>Dikarya</taxon>
        <taxon>Basidiomycota</taxon>
        <taxon>Pucciniomycotina</taxon>
        <taxon>Pucciniomycetes</taxon>
        <taxon>Pucciniales</taxon>
        <taxon>Pucciniaceae</taxon>
        <taxon>Puccinia</taxon>
    </lineage>
</organism>